<keyword evidence="2" id="KW-1185">Reference proteome</keyword>
<protein>
    <submittedName>
        <fullName evidence="1">Uncharacterized protein</fullName>
    </submittedName>
</protein>
<comment type="caution">
    <text evidence="1">The sequence shown here is derived from an EMBL/GenBank/DDBJ whole genome shotgun (WGS) entry which is preliminary data.</text>
</comment>
<sequence length="99" mass="10783">MTPRTETVAVSHYLCDTPVITGPVADTLVRSLRLDRPRDLKAERDYAATEDEGYITLPAGCSIPKPDPAPTADELNSIWAELAPHPLDGFGRLLRDTAP</sequence>
<accession>A0ABN8VIS3</accession>
<name>A0ABN8VIS3_STRGL</name>
<dbReference type="Proteomes" id="UP001154015">
    <property type="component" value="Unassembled WGS sequence"/>
</dbReference>
<dbReference type="EMBL" id="CAKXYP010000025">
    <property type="protein sequence ID" value="CAH9419586.1"/>
    <property type="molecule type" value="Genomic_DNA"/>
</dbReference>
<evidence type="ECO:0000313" key="1">
    <source>
        <dbReference type="EMBL" id="CAH9419586.1"/>
    </source>
</evidence>
<gene>
    <name evidence="1" type="ORF">SGL43_06641</name>
</gene>
<dbReference type="RefSeq" id="WP_318575551.1">
    <property type="nucleotide sequence ID" value="NZ_CAKXYP010000025.1"/>
</dbReference>
<organism evidence="1 2">
    <name type="scientific">Streptomyces globisporus</name>
    <dbReference type="NCBI Taxonomy" id="1908"/>
    <lineage>
        <taxon>Bacteria</taxon>
        <taxon>Bacillati</taxon>
        <taxon>Actinomycetota</taxon>
        <taxon>Actinomycetes</taxon>
        <taxon>Kitasatosporales</taxon>
        <taxon>Streptomycetaceae</taxon>
        <taxon>Streptomyces</taxon>
    </lineage>
</organism>
<proteinExistence type="predicted"/>
<reference evidence="1" key="1">
    <citation type="submission" date="2022-03" db="EMBL/GenBank/DDBJ databases">
        <authorList>
            <person name="Leyn A S."/>
        </authorList>
    </citation>
    <scope>NUCLEOTIDE SEQUENCE</scope>
    <source>
        <strain evidence="1">Streptomyces globisporus 4-3</strain>
    </source>
</reference>
<evidence type="ECO:0000313" key="2">
    <source>
        <dbReference type="Proteomes" id="UP001154015"/>
    </source>
</evidence>